<sequence>MVGRTAPRTGIGRLRPARGAGSSPPRSMLPLIREYGLEVA</sequence>
<gene>
    <name evidence="2" type="ORF">QCN29_03890</name>
</gene>
<comment type="caution">
    <text evidence="2">The sequence shown here is derived from an EMBL/GenBank/DDBJ whole genome shotgun (WGS) entry which is preliminary data.</text>
</comment>
<feature type="region of interest" description="Disordered" evidence="1">
    <location>
        <begin position="1"/>
        <end position="28"/>
    </location>
</feature>
<organism evidence="2 3">
    <name type="scientific">Streptomyces chengmaiensis</name>
    <dbReference type="NCBI Taxonomy" id="3040919"/>
    <lineage>
        <taxon>Bacteria</taxon>
        <taxon>Bacillati</taxon>
        <taxon>Actinomycetota</taxon>
        <taxon>Actinomycetes</taxon>
        <taxon>Kitasatosporales</taxon>
        <taxon>Streptomycetaceae</taxon>
        <taxon>Streptomyces</taxon>
    </lineage>
</organism>
<reference evidence="2 3" key="1">
    <citation type="submission" date="2023-04" db="EMBL/GenBank/DDBJ databases">
        <title>Streptomyces chengmaiensis sp. nov. isolated from the stem of mangrove plant in Hainan.</title>
        <authorList>
            <person name="Huang X."/>
            <person name="Zhou S."/>
            <person name="Chu X."/>
            <person name="Xie Y."/>
            <person name="Lin Y."/>
        </authorList>
    </citation>
    <scope>NUCLEOTIDE SEQUENCE [LARGE SCALE GENOMIC DNA]</scope>
    <source>
        <strain evidence="2 3">HNM0663</strain>
    </source>
</reference>
<dbReference type="EMBL" id="JARWBG010000003">
    <property type="protein sequence ID" value="MDH2387942.1"/>
    <property type="molecule type" value="Genomic_DNA"/>
</dbReference>
<accession>A0ABT6HGQ6</accession>
<protein>
    <submittedName>
        <fullName evidence="2">Uncharacterized protein</fullName>
    </submittedName>
</protein>
<keyword evidence="3" id="KW-1185">Reference proteome</keyword>
<evidence type="ECO:0000313" key="3">
    <source>
        <dbReference type="Proteomes" id="UP001223144"/>
    </source>
</evidence>
<dbReference type="RefSeq" id="WP_279926253.1">
    <property type="nucleotide sequence ID" value="NZ_JARWBG010000003.1"/>
</dbReference>
<evidence type="ECO:0000256" key="1">
    <source>
        <dbReference type="SAM" id="MobiDB-lite"/>
    </source>
</evidence>
<proteinExistence type="predicted"/>
<evidence type="ECO:0000313" key="2">
    <source>
        <dbReference type="EMBL" id="MDH2387942.1"/>
    </source>
</evidence>
<name>A0ABT6HGQ6_9ACTN</name>
<dbReference type="Proteomes" id="UP001223144">
    <property type="component" value="Unassembled WGS sequence"/>
</dbReference>